<organism evidence="1 2">
    <name type="scientific">Setaria italica</name>
    <name type="common">Foxtail millet</name>
    <name type="synonym">Panicum italicum</name>
    <dbReference type="NCBI Taxonomy" id="4555"/>
    <lineage>
        <taxon>Eukaryota</taxon>
        <taxon>Viridiplantae</taxon>
        <taxon>Streptophyta</taxon>
        <taxon>Embryophyta</taxon>
        <taxon>Tracheophyta</taxon>
        <taxon>Spermatophyta</taxon>
        <taxon>Magnoliopsida</taxon>
        <taxon>Liliopsida</taxon>
        <taxon>Poales</taxon>
        <taxon>Poaceae</taxon>
        <taxon>PACMAD clade</taxon>
        <taxon>Panicoideae</taxon>
        <taxon>Panicodae</taxon>
        <taxon>Paniceae</taxon>
        <taxon>Cenchrinae</taxon>
        <taxon>Setaria</taxon>
    </lineage>
</organism>
<evidence type="ECO:0000313" key="2">
    <source>
        <dbReference type="Proteomes" id="UP000004995"/>
    </source>
</evidence>
<keyword evidence="2" id="KW-1185">Reference proteome</keyword>
<reference evidence="2" key="1">
    <citation type="journal article" date="2012" name="Nat. Biotechnol.">
        <title>Reference genome sequence of the model plant Setaria.</title>
        <authorList>
            <person name="Bennetzen J.L."/>
            <person name="Schmutz J."/>
            <person name="Wang H."/>
            <person name="Percifield R."/>
            <person name="Hawkins J."/>
            <person name="Pontaroli A.C."/>
            <person name="Estep M."/>
            <person name="Feng L."/>
            <person name="Vaughn J.N."/>
            <person name="Grimwood J."/>
            <person name="Jenkins J."/>
            <person name="Barry K."/>
            <person name="Lindquist E."/>
            <person name="Hellsten U."/>
            <person name="Deshpande S."/>
            <person name="Wang X."/>
            <person name="Wu X."/>
            <person name="Mitros T."/>
            <person name="Triplett J."/>
            <person name="Yang X."/>
            <person name="Ye C.Y."/>
            <person name="Mauro-Herrera M."/>
            <person name="Wang L."/>
            <person name="Li P."/>
            <person name="Sharma M."/>
            <person name="Sharma R."/>
            <person name="Ronald P.C."/>
            <person name="Panaud O."/>
            <person name="Kellogg E.A."/>
            <person name="Brutnell T.P."/>
            <person name="Doust A.N."/>
            <person name="Tuskan G.A."/>
            <person name="Rokhsar D."/>
            <person name="Devos K.M."/>
        </authorList>
    </citation>
    <scope>NUCLEOTIDE SEQUENCE [LARGE SCALE GENOMIC DNA]</scope>
    <source>
        <strain evidence="2">cv. Yugu1</strain>
    </source>
</reference>
<protein>
    <submittedName>
        <fullName evidence="1">Uncharacterized protein</fullName>
    </submittedName>
</protein>
<dbReference type="InParanoid" id="K3Y4H5"/>
<name>K3Y4H5_SETIT</name>
<dbReference type="EnsemblPlants" id="KQL09291">
    <property type="protein sequence ID" value="KQL09291"/>
    <property type="gene ID" value="SETIT_009113mg"/>
</dbReference>
<dbReference type="AlphaFoldDB" id="K3Y4H5"/>
<evidence type="ECO:0000313" key="1">
    <source>
        <dbReference type="EnsemblPlants" id="KQL09291"/>
    </source>
</evidence>
<reference evidence="1" key="2">
    <citation type="submission" date="2018-08" db="UniProtKB">
        <authorList>
            <consortium name="EnsemblPlants"/>
        </authorList>
    </citation>
    <scope>IDENTIFICATION</scope>
    <source>
        <strain evidence="1">Yugu1</strain>
    </source>
</reference>
<dbReference type="HOGENOM" id="CLU_2927015_0_0_1"/>
<accession>K3Y4H5</accession>
<dbReference type="Proteomes" id="UP000004995">
    <property type="component" value="Unassembled WGS sequence"/>
</dbReference>
<sequence>MEEGCELSPNNAYTGCHGTCLFSLKKIVWYSGLLDPSYRLDHDHGVLSFTFGRLITMDIIM</sequence>
<dbReference type="Gramene" id="KQL09291">
    <property type="protein sequence ID" value="KQL09291"/>
    <property type="gene ID" value="SETIT_009113mg"/>
</dbReference>
<proteinExistence type="predicted"/>
<dbReference type="EMBL" id="AGNK02002195">
    <property type="status" value="NOT_ANNOTATED_CDS"/>
    <property type="molecule type" value="Genomic_DNA"/>
</dbReference>